<dbReference type="InterPro" id="IPR001938">
    <property type="entry name" value="Thaumatin"/>
</dbReference>
<dbReference type="PROSITE" id="PS51367">
    <property type="entry name" value="THAUMATIN_2"/>
    <property type="match status" value="1"/>
</dbReference>
<evidence type="ECO:0000313" key="3">
    <source>
        <dbReference type="EMBL" id="KZP22778.1"/>
    </source>
</evidence>
<accession>A0A166LBH9</accession>
<dbReference type="Pfam" id="PF00314">
    <property type="entry name" value="Thaumatin"/>
    <property type="match status" value="1"/>
</dbReference>
<keyword evidence="2" id="KW-0732">Signal</keyword>
<dbReference type="OrthoDB" id="430315at2759"/>
<dbReference type="EMBL" id="KV417537">
    <property type="protein sequence ID" value="KZP22778.1"/>
    <property type="molecule type" value="Genomic_DNA"/>
</dbReference>
<reference evidence="3 4" key="1">
    <citation type="journal article" date="2016" name="Mol. Biol. Evol.">
        <title>Comparative Genomics of Early-Diverging Mushroom-Forming Fungi Provides Insights into the Origins of Lignocellulose Decay Capabilities.</title>
        <authorList>
            <person name="Nagy L.G."/>
            <person name="Riley R."/>
            <person name="Tritt A."/>
            <person name="Adam C."/>
            <person name="Daum C."/>
            <person name="Floudas D."/>
            <person name="Sun H."/>
            <person name="Yadav J.S."/>
            <person name="Pangilinan J."/>
            <person name="Larsson K.H."/>
            <person name="Matsuura K."/>
            <person name="Barry K."/>
            <person name="Labutti K."/>
            <person name="Kuo R."/>
            <person name="Ohm R.A."/>
            <person name="Bhattacharya S.S."/>
            <person name="Shirouzu T."/>
            <person name="Yoshinaga Y."/>
            <person name="Martin F.M."/>
            <person name="Grigoriev I.V."/>
            <person name="Hibbett D.S."/>
        </authorList>
    </citation>
    <scope>NUCLEOTIDE SEQUENCE [LARGE SCALE GENOMIC DNA]</scope>
    <source>
        <strain evidence="3 4">CBS 109695</strain>
    </source>
</reference>
<dbReference type="PANTHER" id="PTHR31013">
    <property type="entry name" value="THAUMATIN FAMILY PROTEIN-RELATED"/>
    <property type="match status" value="1"/>
</dbReference>
<protein>
    <submittedName>
        <fullName evidence="3">Osmotin thaumatin-like protein</fullName>
    </submittedName>
</protein>
<dbReference type="InterPro" id="IPR037176">
    <property type="entry name" value="Osmotin/thaumatin-like_sf"/>
</dbReference>
<feature type="signal peptide" evidence="2">
    <location>
        <begin position="1"/>
        <end position="19"/>
    </location>
</feature>
<dbReference type="STRING" id="436010.A0A166LBH9"/>
<keyword evidence="1" id="KW-1015">Disulfide bond</keyword>
<dbReference type="PIRSF" id="PIRSF002703">
    <property type="entry name" value="Thaumatin"/>
    <property type="match status" value="1"/>
</dbReference>
<name>A0A166LBH9_9AGAM</name>
<evidence type="ECO:0000313" key="4">
    <source>
        <dbReference type="Proteomes" id="UP000076532"/>
    </source>
</evidence>
<organism evidence="3 4">
    <name type="scientific">Athelia psychrophila</name>
    <dbReference type="NCBI Taxonomy" id="1759441"/>
    <lineage>
        <taxon>Eukaryota</taxon>
        <taxon>Fungi</taxon>
        <taxon>Dikarya</taxon>
        <taxon>Basidiomycota</taxon>
        <taxon>Agaricomycotina</taxon>
        <taxon>Agaricomycetes</taxon>
        <taxon>Agaricomycetidae</taxon>
        <taxon>Atheliales</taxon>
        <taxon>Atheliaceae</taxon>
        <taxon>Athelia</taxon>
    </lineage>
</organism>
<dbReference type="Proteomes" id="UP000076532">
    <property type="component" value="Unassembled WGS sequence"/>
</dbReference>
<evidence type="ECO:0000256" key="2">
    <source>
        <dbReference type="SAM" id="SignalP"/>
    </source>
</evidence>
<keyword evidence="4" id="KW-1185">Reference proteome</keyword>
<dbReference type="PANTHER" id="PTHR31013:SF2">
    <property type="entry name" value="THAUMATIN-LIKE PROTEIN"/>
    <property type="match status" value="1"/>
</dbReference>
<dbReference type="SMART" id="SM00205">
    <property type="entry name" value="THN"/>
    <property type="match status" value="1"/>
</dbReference>
<sequence>MKYSAAFLAAAAMASSASAFTISFYNNCPYTVWPAVGKAPYGSPDPSVAFGQALGAYQSTGFGVADTEIGIRAWGRTGCDGNGANCATGGCNGGLVCTDAGITSGVIVSEYGYADFGAAYGGERTSWDLSIVGLSINLNTKLSVSDGQSVECTSGSCPADQAYTYSTDYAADRNSALGQTFTHTFCA</sequence>
<gene>
    <name evidence="3" type="ORF">FIBSPDRAFT_952596</name>
</gene>
<dbReference type="SUPFAM" id="SSF49870">
    <property type="entry name" value="Osmotin, thaumatin-like protein"/>
    <property type="match status" value="1"/>
</dbReference>
<feature type="disulfide bond" evidence="1">
    <location>
        <begin position="79"/>
        <end position="86"/>
    </location>
</feature>
<dbReference type="AlphaFoldDB" id="A0A166LBH9"/>
<feature type="disulfide bond" evidence="1">
    <location>
        <begin position="91"/>
        <end position="97"/>
    </location>
</feature>
<evidence type="ECO:0000256" key="1">
    <source>
        <dbReference type="PIRSR" id="PIRSR002703-1"/>
    </source>
</evidence>
<proteinExistence type="predicted"/>
<feature type="chain" id="PRO_5007876826" evidence="2">
    <location>
        <begin position="20"/>
        <end position="187"/>
    </location>
</feature>
<dbReference type="Gene3D" id="2.60.110.10">
    <property type="entry name" value="Thaumatin"/>
    <property type="match status" value="1"/>
</dbReference>